<dbReference type="Proteomes" id="UP000239907">
    <property type="component" value="Unassembled WGS sequence"/>
</dbReference>
<dbReference type="EMBL" id="MQWA01000001">
    <property type="protein sequence ID" value="PQJ29423.1"/>
    <property type="molecule type" value="Genomic_DNA"/>
</dbReference>
<dbReference type="PANTHER" id="PTHR30273:SF2">
    <property type="entry name" value="PROTEIN FECR"/>
    <property type="match status" value="1"/>
</dbReference>
<feature type="transmembrane region" description="Helical" evidence="3">
    <location>
        <begin position="82"/>
        <end position="100"/>
    </location>
</feature>
<dbReference type="Gene3D" id="2.60.120.260">
    <property type="entry name" value="Galactose-binding domain-like"/>
    <property type="match status" value="1"/>
</dbReference>
<dbReference type="RefSeq" id="WP_105043922.1">
    <property type="nucleotide sequence ID" value="NZ_MQWA01000001.1"/>
</dbReference>
<dbReference type="Pfam" id="PF04773">
    <property type="entry name" value="FecR"/>
    <property type="match status" value="1"/>
</dbReference>
<dbReference type="GO" id="GO:0016989">
    <property type="term" value="F:sigma factor antagonist activity"/>
    <property type="evidence" value="ECO:0007669"/>
    <property type="project" value="TreeGrafter"/>
</dbReference>
<evidence type="ECO:0000256" key="1">
    <source>
        <dbReference type="ARBA" id="ARBA00022729"/>
    </source>
</evidence>
<proteinExistence type="predicted"/>
<dbReference type="AlphaFoldDB" id="A0A2S7U5H0"/>
<sequence>MNLPDLEIRIQQLLDDELTAEQFAKLESELLQNPKAMDLYLSYTRLDSGLQRHGSFLAAVEKMPVVPMEWILAQQRKRSIRISLLSAAALIAIMATVMWFTTVSHTPHTLATVHVTPGTDFTLTHNSDDTLPDRNTLAKNSRIVLRHGVVELILPHDVRAIIEAPAEMILRDDRTLELNHGRAYFKVSSTDGQGFTVVTPHQRIVDLGTAFGIDCQIGSNEVELHVLQGRVRVDSKQRDKGEIIHANRSVLLTGIDIKHDLDGPPAAFLQNLPPKIDMLLDENFETGLIANRDYVIQMDPTVIRDLAGNDFGGIDDDTTWNFNTLATTATVLPTSATWNYFHPLDAVDPAVADTDFNTTWYTQNDAGNRYDGPAFSGSGSGLFGYGSPGGIPTVNIGTPDSGKRYTAYFTTTFDLGAISASSVTGLTANIMADDGAFIYINGQATGNYHTSPGNDTYLAGMDGHGNVEVSTNITLDQSLLADGVNSISVSVHQRNNDSSDLGFQMAVEATFEPISEPTTTALLGIDDDPAQAPPASGTRDDSPPVLIAAYPADDSMNATQGGQLKMLFNKPIKFGTGRVFIQNVTNWSENKLAVWDASMSIDDRMLTINPPIDLEDGTREVGWLAGWQTDAKVTFLNPSGNGQWYNNDGLQDKKTTRADRIHA</sequence>
<evidence type="ECO:0000256" key="3">
    <source>
        <dbReference type="SAM" id="Phobius"/>
    </source>
</evidence>
<reference evidence="6 7" key="1">
    <citation type="submission" date="2016-12" db="EMBL/GenBank/DDBJ databases">
        <title>Study of bacterial adaptation to deep sea.</title>
        <authorList>
            <person name="Song J."/>
            <person name="Yoshizawa S."/>
            <person name="Kogure K."/>
        </authorList>
    </citation>
    <scope>NUCLEOTIDE SEQUENCE [LARGE SCALE GENOMIC DNA]</scope>
    <source>
        <strain evidence="6 7">SAORIC-165</strain>
    </source>
</reference>
<dbReference type="InterPro" id="IPR006860">
    <property type="entry name" value="FecR"/>
</dbReference>
<name>A0A2S7U5H0_9BACT</name>
<feature type="domain" description="SbsA Ig-like" evidence="5">
    <location>
        <begin position="540"/>
        <end position="618"/>
    </location>
</feature>
<evidence type="ECO:0000313" key="6">
    <source>
        <dbReference type="EMBL" id="PQJ29423.1"/>
    </source>
</evidence>
<dbReference type="Gene3D" id="2.60.120.1440">
    <property type="match status" value="1"/>
</dbReference>
<evidence type="ECO:0000256" key="2">
    <source>
        <dbReference type="SAM" id="MobiDB-lite"/>
    </source>
</evidence>
<evidence type="ECO:0000313" key="7">
    <source>
        <dbReference type="Proteomes" id="UP000239907"/>
    </source>
</evidence>
<keyword evidence="3" id="KW-1133">Transmembrane helix</keyword>
<keyword evidence="1" id="KW-0732">Signal</keyword>
<feature type="domain" description="FecR protein" evidence="4">
    <location>
        <begin position="173"/>
        <end position="232"/>
    </location>
</feature>
<keyword evidence="3" id="KW-0812">Transmembrane</keyword>
<feature type="compositionally biased region" description="Basic and acidic residues" evidence="2">
    <location>
        <begin position="650"/>
        <end position="663"/>
    </location>
</feature>
<dbReference type="InterPro" id="IPR032812">
    <property type="entry name" value="SbsA_Ig"/>
</dbReference>
<organism evidence="6 7">
    <name type="scientific">Rubritalea profundi</name>
    <dbReference type="NCBI Taxonomy" id="1658618"/>
    <lineage>
        <taxon>Bacteria</taxon>
        <taxon>Pseudomonadati</taxon>
        <taxon>Verrucomicrobiota</taxon>
        <taxon>Verrucomicrobiia</taxon>
        <taxon>Verrucomicrobiales</taxon>
        <taxon>Rubritaleaceae</taxon>
        <taxon>Rubritalea</taxon>
    </lineage>
</organism>
<accession>A0A2S7U5H0</accession>
<protein>
    <recommendedName>
        <fullName evidence="8">FecR protein domain-containing protein</fullName>
    </recommendedName>
</protein>
<dbReference type="PANTHER" id="PTHR30273">
    <property type="entry name" value="PERIPLASMIC SIGNAL SENSOR AND SIGMA FACTOR ACTIVATOR FECR-RELATED"/>
    <property type="match status" value="1"/>
</dbReference>
<keyword evidence="7" id="KW-1185">Reference proteome</keyword>
<evidence type="ECO:0008006" key="8">
    <source>
        <dbReference type="Google" id="ProtNLM"/>
    </source>
</evidence>
<evidence type="ECO:0000259" key="5">
    <source>
        <dbReference type="Pfam" id="PF13205"/>
    </source>
</evidence>
<keyword evidence="3" id="KW-0472">Membrane</keyword>
<evidence type="ECO:0000259" key="4">
    <source>
        <dbReference type="Pfam" id="PF04773"/>
    </source>
</evidence>
<feature type="region of interest" description="Disordered" evidence="2">
    <location>
        <begin position="644"/>
        <end position="663"/>
    </location>
</feature>
<dbReference type="InterPro" id="IPR012373">
    <property type="entry name" value="Ferrdict_sens_TM"/>
</dbReference>
<dbReference type="OrthoDB" id="9801383at2"/>
<gene>
    <name evidence="6" type="ORF">BSZ32_13615</name>
</gene>
<comment type="caution">
    <text evidence="6">The sequence shown here is derived from an EMBL/GenBank/DDBJ whole genome shotgun (WGS) entry which is preliminary data.</text>
</comment>
<dbReference type="Pfam" id="PF13205">
    <property type="entry name" value="Big_5"/>
    <property type="match status" value="1"/>
</dbReference>